<dbReference type="EC" id="1.-.-.-" evidence="4"/>
<dbReference type="Gene3D" id="3.30.360.10">
    <property type="entry name" value="Dihydrodipicolinate Reductase, domain 2"/>
    <property type="match status" value="1"/>
</dbReference>
<protein>
    <submittedName>
        <fullName evidence="4">Putative oxidoreductase YcjS</fullName>
        <ecNumber evidence="4">1.-.-.-</ecNumber>
    </submittedName>
</protein>
<proteinExistence type="predicted"/>
<dbReference type="InterPro" id="IPR055170">
    <property type="entry name" value="GFO_IDH_MocA-like_dom"/>
</dbReference>
<evidence type="ECO:0000313" key="5">
    <source>
        <dbReference type="Proteomes" id="UP000324233"/>
    </source>
</evidence>
<dbReference type="SUPFAM" id="SSF51735">
    <property type="entry name" value="NAD(P)-binding Rossmann-fold domains"/>
    <property type="match status" value="1"/>
</dbReference>
<dbReference type="InterPro" id="IPR050463">
    <property type="entry name" value="Gfo/Idh/MocA_oxidrdct_glycsds"/>
</dbReference>
<evidence type="ECO:0000313" key="4">
    <source>
        <dbReference type="EMBL" id="QEH32425.1"/>
    </source>
</evidence>
<dbReference type="EMBL" id="CP042997">
    <property type="protein sequence ID" value="QEH32425.1"/>
    <property type="molecule type" value="Genomic_DNA"/>
</dbReference>
<feature type="domain" description="Gfo/Idh/MocA-like oxidoreductase N-terminal" evidence="2">
    <location>
        <begin position="8"/>
        <end position="109"/>
    </location>
</feature>
<dbReference type="Pfam" id="PF01408">
    <property type="entry name" value="GFO_IDH_MocA"/>
    <property type="match status" value="1"/>
</dbReference>
<evidence type="ECO:0000259" key="3">
    <source>
        <dbReference type="Pfam" id="PF22725"/>
    </source>
</evidence>
<dbReference type="Pfam" id="PF22725">
    <property type="entry name" value="GFO_IDH_MocA_C3"/>
    <property type="match status" value="1"/>
</dbReference>
<dbReference type="KEGG" id="agv:OJF2_08950"/>
<dbReference type="GO" id="GO:0000166">
    <property type="term" value="F:nucleotide binding"/>
    <property type="evidence" value="ECO:0007669"/>
    <property type="project" value="InterPro"/>
</dbReference>
<dbReference type="SUPFAM" id="SSF55347">
    <property type="entry name" value="Glyceraldehyde-3-phosphate dehydrogenase-like, C-terminal domain"/>
    <property type="match status" value="1"/>
</dbReference>
<dbReference type="GO" id="GO:0016491">
    <property type="term" value="F:oxidoreductase activity"/>
    <property type="evidence" value="ECO:0007669"/>
    <property type="project" value="UniProtKB-KW"/>
</dbReference>
<dbReference type="PANTHER" id="PTHR43818:SF11">
    <property type="entry name" value="BCDNA.GH03377"/>
    <property type="match status" value="1"/>
</dbReference>
<reference evidence="4 5" key="1">
    <citation type="submission" date="2019-08" db="EMBL/GenBank/DDBJ databases">
        <title>Deep-cultivation of Planctomycetes and their phenomic and genomic characterization uncovers novel biology.</title>
        <authorList>
            <person name="Wiegand S."/>
            <person name="Jogler M."/>
            <person name="Boedeker C."/>
            <person name="Pinto D."/>
            <person name="Vollmers J."/>
            <person name="Rivas-Marin E."/>
            <person name="Kohn T."/>
            <person name="Peeters S.H."/>
            <person name="Heuer A."/>
            <person name="Rast P."/>
            <person name="Oberbeckmann S."/>
            <person name="Bunk B."/>
            <person name="Jeske O."/>
            <person name="Meyerdierks A."/>
            <person name="Storesund J.E."/>
            <person name="Kallscheuer N."/>
            <person name="Luecker S."/>
            <person name="Lage O.M."/>
            <person name="Pohl T."/>
            <person name="Merkel B.J."/>
            <person name="Hornburger P."/>
            <person name="Mueller R.-W."/>
            <person name="Bruemmer F."/>
            <person name="Labrenz M."/>
            <person name="Spormann A.M."/>
            <person name="Op den Camp H."/>
            <person name="Overmann J."/>
            <person name="Amann R."/>
            <person name="Jetten M.S.M."/>
            <person name="Mascher T."/>
            <person name="Medema M.H."/>
            <person name="Devos D.P."/>
            <person name="Kaster A.-K."/>
            <person name="Ovreas L."/>
            <person name="Rohde M."/>
            <person name="Galperin M.Y."/>
            <person name="Jogler C."/>
        </authorList>
    </citation>
    <scope>NUCLEOTIDE SEQUENCE [LARGE SCALE GENOMIC DNA]</scope>
    <source>
        <strain evidence="4 5">OJF2</strain>
    </source>
</reference>
<sequence length="312" mass="32871">MDRLLALPEVTVVGCADSDRARAGALADRAAGRGGPVPAFDDHRELLREARPDALCIFTPHVWHYRPAMDALQAGCHVFIEKPLSTNAQEAADIVGLARGRGLKAAVGHQYRLRPSLAEARRRIRDGEVGPIRLVTATLALPWLAANRDGGEMSWRLDPKVSGGGVLPDAGDHLIDALLWATGQAAAEVCALQSRDPAGFDVVTAAAIRLADGTPASLAVAGASPGFLFELNFLGEKGRLRATERSLERELADGAVEPIAVPEPSQSIDGNFVAAVLRDEPLCCPAGQALDTVRLIEAVGRSAASGQLIRVA</sequence>
<keyword evidence="5" id="KW-1185">Reference proteome</keyword>
<evidence type="ECO:0000256" key="1">
    <source>
        <dbReference type="ARBA" id="ARBA00023002"/>
    </source>
</evidence>
<feature type="domain" description="GFO/IDH/MocA-like oxidoreductase" evidence="3">
    <location>
        <begin position="118"/>
        <end position="241"/>
    </location>
</feature>
<keyword evidence="1 4" id="KW-0560">Oxidoreductase</keyword>
<dbReference type="Gene3D" id="3.40.50.720">
    <property type="entry name" value="NAD(P)-binding Rossmann-like Domain"/>
    <property type="match status" value="1"/>
</dbReference>
<dbReference type="Proteomes" id="UP000324233">
    <property type="component" value="Chromosome"/>
</dbReference>
<evidence type="ECO:0000259" key="2">
    <source>
        <dbReference type="Pfam" id="PF01408"/>
    </source>
</evidence>
<accession>A0A5B9VXB9</accession>
<dbReference type="InterPro" id="IPR000683">
    <property type="entry name" value="Gfo/Idh/MocA-like_OxRdtase_N"/>
</dbReference>
<dbReference type="PANTHER" id="PTHR43818">
    <property type="entry name" value="BCDNA.GH03377"/>
    <property type="match status" value="1"/>
</dbReference>
<organism evidence="4 5">
    <name type="scientific">Aquisphaera giovannonii</name>
    <dbReference type="NCBI Taxonomy" id="406548"/>
    <lineage>
        <taxon>Bacteria</taxon>
        <taxon>Pseudomonadati</taxon>
        <taxon>Planctomycetota</taxon>
        <taxon>Planctomycetia</taxon>
        <taxon>Isosphaerales</taxon>
        <taxon>Isosphaeraceae</taxon>
        <taxon>Aquisphaera</taxon>
    </lineage>
</organism>
<name>A0A5B9VXB9_9BACT</name>
<dbReference type="AlphaFoldDB" id="A0A5B9VXB9"/>
<gene>
    <name evidence="4" type="primary">ycjS_1</name>
    <name evidence="4" type="ORF">OJF2_08950</name>
</gene>
<dbReference type="InterPro" id="IPR036291">
    <property type="entry name" value="NAD(P)-bd_dom_sf"/>
</dbReference>